<dbReference type="InterPro" id="IPR053264">
    <property type="entry name" value="Lipoate-ligase_2_inactive"/>
</dbReference>
<dbReference type="Gene3D" id="3.30.930.10">
    <property type="entry name" value="Bira Bifunctional Protein, Domain 2"/>
    <property type="match status" value="1"/>
</dbReference>
<dbReference type="InterPro" id="IPR004143">
    <property type="entry name" value="BPL_LPL_catalytic"/>
</dbReference>
<evidence type="ECO:0000313" key="2">
    <source>
        <dbReference type="EMBL" id="RLM62265.1"/>
    </source>
</evidence>
<sequence>MSVIGSAARRGTTRLLIWLVTMSGAPILQQLHLEEWLLHRTKDNWCVINDDTVAPPLSWGISSVSELVEIEPVLQDRVPVVRRFSGGGTIIVDQGMMFVTFICNKSAIEGLQPFPRDIMSWSGQLYRNVFDRFGEFHLRDC</sequence>
<dbReference type="PANTHER" id="PTHR43506">
    <property type="entry name" value="BIOTIN/LIPOATE A/B PROTEIN LIGASE FAMILY"/>
    <property type="match status" value="1"/>
</dbReference>
<evidence type="ECO:0000259" key="1">
    <source>
        <dbReference type="Pfam" id="PF21948"/>
    </source>
</evidence>
<gene>
    <name evidence="2" type="ORF">C2845_PM14G11000</name>
</gene>
<reference evidence="3" key="1">
    <citation type="journal article" date="2019" name="Nat. Commun.">
        <title>The genome of broomcorn millet.</title>
        <authorList>
            <person name="Zou C."/>
            <person name="Miki D."/>
            <person name="Li D."/>
            <person name="Tang Q."/>
            <person name="Xiao L."/>
            <person name="Rajput S."/>
            <person name="Deng P."/>
            <person name="Jia W."/>
            <person name="Huang R."/>
            <person name="Zhang M."/>
            <person name="Sun Y."/>
            <person name="Hu J."/>
            <person name="Fu X."/>
            <person name="Schnable P.S."/>
            <person name="Li F."/>
            <person name="Zhang H."/>
            <person name="Feng B."/>
            <person name="Zhu X."/>
            <person name="Liu R."/>
            <person name="Schnable J.C."/>
            <person name="Zhu J.-K."/>
            <person name="Zhang H."/>
        </authorList>
    </citation>
    <scope>NUCLEOTIDE SEQUENCE [LARGE SCALE GENOMIC DNA]</scope>
</reference>
<dbReference type="Pfam" id="PF21948">
    <property type="entry name" value="LplA-B_cat"/>
    <property type="match status" value="1"/>
</dbReference>
<evidence type="ECO:0000313" key="3">
    <source>
        <dbReference type="Proteomes" id="UP000275267"/>
    </source>
</evidence>
<feature type="domain" description="BPL/LPL catalytic" evidence="1">
    <location>
        <begin position="27"/>
        <end position="107"/>
    </location>
</feature>
<dbReference type="STRING" id="4540.A0A3L6PUD8"/>
<dbReference type="OrthoDB" id="201621at2759"/>
<dbReference type="EMBL" id="PQIB02000016">
    <property type="protein sequence ID" value="RLM62265.1"/>
    <property type="molecule type" value="Genomic_DNA"/>
</dbReference>
<dbReference type="PANTHER" id="PTHR43506:SF1">
    <property type="entry name" value="BPL_LPL CATALYTIC DOMAIN-CONTAINING PROTEIN"/>
    <property type="match status" value="1"/>
</dbReference>
<dbReference type="Proteomes" id="UP000275267">
    <property type="component" value="Unassembled WGS sequence"/>
</dbReference>
<dbReference type="SUPFAM" id="SSF55681">
    <property type="entry name" value="Class II aaRS and biotin synthetases"/>
    <property type="match status" value="1"/>
</dbReference>
<keyword evidence="2" id="KW-0436">Ligase</keyword>
<dbReference type="GO" id="GO:0016874">
    <property type="term" value="F:ligase activity"/>
    <property type="evidence" value="ECO:0007669"/>
    <property type="project" value="UniProtKB-KW"/>
</dbReference>
<dbReference type="AlphaFoldDB" id="A0A3L6PUD8"/>
<protein>
    <submittedName>
        <fullName evidence="2">Lipoate-protein ligase LplJ</fullName>
    </submittedName>
</protein>
<organism evidence="2 3">
    <name type="scientific">Panicum miliaceum</name>
    <name type="common">Proso millet</name>
    <name type="synonym">Broomcorn millet</name>
    <dbReference type="NCBI Taxonomy" id="4540"/>
    <lineage>
        <taxon>Eukaryota</taxon>
        <taxon>Viridiplantae</taxon>
        <taxon>Streptophyta</taxon>
        <taxon>Embryophyta</taxon>
        <taxon>Tracheophyta</taxon>
        <taxon>Spermatophyta</taxon>
        <taxon>Magnoliopsida</taxon>
        <taxon>Liliopsida</taxon>
        <taxon>Poales</taxon>
        <taxon>Poaceae</taxon>
        <taxon>PACMAD clade</taxon>
        <taxon>Panicoideae</taxon>
        <taxon>Panicodae</taxon>
        <taxon>Paniceae</taxon>
        <taxon>Panicinae</taxon>
        <taxon>Panicum</taxon>
        <taxon>Panicum sect. Panicum</taxon>
    </lineage>
</organism>
<name>A0A3L6PUD8_PANMI</name>
<comment type="caution">
    <text evidence="2">The sequence shown here is derived from an EMBL/GenBank/DDBJ whole genome shotgun (WGS) entry which is preliminary data.</text>
</comment>
<dbReference type="InterPro" id="IPR045864">
    <property type="entry name" value="aa-tRNA-synth_II/BPL/LPL"/>
</dbReference>
<proteinExistence type="predicted"/>
<keyword evidence="3" id="KW-1185">Reference proteome</keyword>
<accession>A0A3L6PUD8</accession>